<feature type="domain" description="Thymidylate kinase-like" evidence="2">
    <location>
        <begin position="14"/>
        <end position="80"/>
    </location>
</feature>
<reference evidence="3 4" key="2">
    <citation type="submission" date="2018-11" db="EMBL/GenBank/DDBJ databases">
        <authorList>
            <consortium name="Pathogen Informatics"/>
        </authorList>
    </citation>
    <scope>NUCLEOTIDE SEQUENCE [LARGE SCALE GENOMIC DNA]</scope>
    <source>
        <strain evidence="3 4">Egypt</strain>
    </source>
</reference>
<dbReference type="GO" id="GO:0005737">
    <property type="term" value="C:cytoplasm"/>
    <property type="evidence" value="ECO:0007669"/>
    <property type="project" value="TreeGrafter"/>
</dbReference>
<reference evidence="5" key="1">
    <citation type="submission" date="2016-06" db="UniProtKB">
        <authorList>
            <consortium name="WormBaseParasite"/>
        </authorList>
    </citation>
    <scope>IDENTIFICATION</scope>
</reference>
<dbReference type="GO" id="GO:0006235">
    <property type="term" value="P:dTTP biosynthetic process"/>
    <property type="evidence" value="ECO:0007669"/>
    <property type="project" value="TreeGrafter"/>
</dbReference>
<dbReference type="PANTHER" id="PTHR10344:SF1">
    <property type="entry name" value="THYMIDYLATE KINASE"/>
    <property type="match status" value="1"/>
</dbReference>
<dbReference type="PANTHER" id="PTHR10344">
    <property type="entry name" value="THYMIDYLATE KINASE"/>
    <property type="match status" value="1"/>
</dbReference>
<dbReference type="EMBL" id="UZAN01073926">
    <property type="protein sequence ID" value="VDP95432.1"/>
    <property type="molecule type" value="Genomic_DNA"/>
</dbReference>
<dbReference type="GO" id="GO:0006233">
    <property type="term" value="P:dTDP biosynthetic process"/>
    <property type="evidence" value="ECO:0007669"/>
    <property type="project" value="TreeGrafter"/>
</dbReference>
<dbReference type="Pfam" id="PF02223">
    <property type="entry name" value="Thymidylate_kin"/>
    <property type="match status" value="1"/>
</dbReference>
<name>A0A183BFP9_9TREM</name>
<dbReference type="SUPFAM" id="SSF52540">
    <property type="entry name" value="P-loop containing nucleoside triphosphate hydrolases"/>
    <property type="match status" value="1"/>
</dbReference>
<proteinExistence type="inferred from homology"/>
<organism evidence="5">
    <name type="scientific">Echinostoma caproni</name>
    <dbReference type="NCBI Taxonomy" id="27848"/>
    <lineage>
        <taxon>Eukaryota</taxon>
        <taxon>Metazoa</taxon>
        <taxon>Spiralia</taxon>
        <taxon>Lophotrochozoa</taxon>
        <taxon>Platyhelminthes</taxon>
        <taxon>Trematoda</taxon>
        <taxon>Digenea</taxon>
        <taxon>Plagiorchiida</taxon>
        <taxon>Echinostomata</taxon>
        <taxon>Echinostomatoidea</taxon>
        <taxon>Echinostomatidae</taxon>
        <taxon>Echinostoma</taxon>
    </lineage>
</organism>
<dbReference type="WBParaSite" id="ECPE_0001808201-mRNA-1">
    <property type="protein sequence ID" value="ECPE_0001808201-mRNA-1"/>
    <property type="gene ID" value="ECPE_0001808201"/>
</dbReference>
<keyword evidence="4" id="KW-1185">Reference proteome</keyword>
<dbReference type="GO" id="GO:0004798">
    <property type="term" value="F:dTMP kinase activity"/>
    <property type="evidence" value="ECO:0007669"/>
    <property type="project" value="TreeGrafter"/>
</dbReference>
<accession>A0A183BFP9</accession>
<dbReference type="OrthoDB" id="425602at2759"/>
<comment type="similarity">
    <text evidence="1">Belongs to the thymidylate kinase family.</text>
</comment>
<evidence type="ECO:0000313" key="3">
    <source>
        <dbReference type="EMBL" id="VDP95432.1"/>
    </source>
</evidence>
<sequence length="80" mass="8767">MDTQSAPNGLFVALEGADRTGKSTQAKLLAEELTKLTGKKCLHLKFPDRTTPLGQCLDGYLTGKRNMDPHALHLLFTANR</sequence>
<dbReference type="InterPro" id="IPR027417">
    <property type="entry name" value="P-loop_NTPase"/>
</dbReference>
<dbReference type="Proteomes" id="UP000272942">
    <property type="component" value="Unassembled WGS sequence"/>
</dbReference>
<evidence type="ECO:0000313" key="4">
    <source>
        <dbReference type="Proteomes" id="UP000272942"/>
    </source>
</evidence>
<gene>
    <name evidence="3" type="ORF">ECPE_LOCUS18033</name>
</gene>
<evidence type="ECO:0000256" key="1">
    <source>
        <dbReference type="ARBA" id="ARBA00009776"/>
    </source>
</evidence>
<protein>
    <submittedName>
        <fullName evidence="5">Thymidylate_kin domain-containing protein</fullName>
    </submittedName>
</protein>
<evidence type="ECO:0000313" key="5">
    <source>
        <dbReference type="WBParaSite" id="ECPE_0001808201-mRNA-1"/>
    </source>
</evidence>
<dbReference type="InterPro" id="IPR039430">
    <property type="entry name" value="Thymidylate_kin-like_dom"/>
</dbReference>
<evidence type="ECO:0000259" key="2">
    <source>
        <dbReference type="Pfam" id="PF02223"/>
    </source>
</evidence>
<dbReference type="Gene3D" id="3.40.50.300">
    <property type="entry name" value="P-loop containing nucleotide triphosphate hydrolases"/>
    <property type="match status" value="1"/>
</dbReference>
<dbReference type="AlphaFoldDB" id="A0A183BFP9"/>
<dbReference type="GO" id="GO:0006227">
    <property type="term" value="P:dUDP biosynthetic process"/>
    <property type="evidence" value="ECO:0007669"/>
    <property type="project" value="TreeGrafter"/>
</dbReference>